<reference evidence="2 3" key="1">
    <citation type="submission" date="2023-03" db="EMBL/GenBank/DDBJ databases">
        <title>NovoSphingobium album sp. nov. isolated from polycyclic aromatic hydrocarbons- and heavy-metal polluted soil.</title>
        <authorList>
            <person name="Liu Z."/>
            <person name="Wang K."/>
        </authorList>
    </citation>
    <scope>NUCLEOTIDE SEQUENCE [LARGE SCALE GENOMIC DNA]</scope>
    <source>
        <strain evidence="2 3">H3SJ31-1</strain>
    </source>
</reference>
<organism evidence="2 3">
    <name type="scientific">Novosphingobium album</name>
    <name type="common">ex Liu et al. 2023</name>
    <dbReference type="NCBI Taxonomy" id="3031130"/>
    <lineage>
        <taxon>Bacteria</taxon>
        <taxon>Pseudomonadati</taxon>
        <taxon>Pseudomonadota</taxon>
        <taxon>Alphaproteobacteria</taxon>
        <taxon>Sphingomonadales</taxon>
        <taxon>Sphingomonadaceae</taxon>
        <taxon>Novosphingobium</taxon>
    </lineage>
</organism>
<dbReference type="Proteomes" id="UP001216253">
    <property type="component" value="Unassembled WGS sequence"/>
</dbReference>
<dbReference type="RefSeq" id="WP_275228263.1">
    <property type="nucleotide sequence ID" value="NZ_JARESE010000029.1"/>
</dbReference>
<gene>
    <name evidence="2" type="ORF">PYV00_10670</name>
</gene>
<evidence type="ECO:0000313" key="2">
    <source>
        <dbReference type="EMBL" id="MDE8652178.1"/>
    </source>
</evidence>
<dbReference type="Pfam" id="PF14280">
    <property type="entry name" value="DUF4365"/>
    <property type="match status" value="1"/>
</dbReference>
<feature type="domain" description="DUF4365" evidence="1">
    <location>
        <begin position="15"/>
        <end position="178"/>
    </location>
</feature>
<comment type="caution">
    <text evidence="2">The sequence shown here is derived from an EMBL/GenBank/DDBJ whole genome shotgun (WGS) entry which is preliminary data.</text>
</comment>
<proteinExistence type="predicted"/>
<dbReference type="EMBL" id="JARESE010000029">
    <property type="protein sequence ID" value="MDE8652178.1"/>
    <property type="molecule type" value="Genomic_DNA"/>
</dbReference>
<evidence type="ECO:0000259" key="1">
    <source>
        <dbReference type="Pfam" id="PF14280"/>
    </source>
</evidence>
<evidence type="ECO:0000313" key="3">
    <source>
        <dbReference type="Proteomes" id="UP001216253"/>
    </source>
</evidence>
<accession>A0ABT5WQ54</accession>
<keyword evidence="3" id="KW-1185">Reference proteome</keyword>
<sequence length="325" mass="37880">MSGAKKQSEQHLIDRAGQDLLRSKLPKHWVLREYRPDYGLDFALETFQTAVQAGKSQTYETLGEHIFIQLKSVASAETSPLRIYSRGNVEKASELLQKDDVVTDLETYRFALETSELVTVERMGVGVPVLLVIADLAAERCTFVCLNDYIDKVLVPRHDDYRVRDSRTIHVPARNEVGTDFGHLALRWYAKRPKLFAAFQRFVYQYAELGWARSDDELEDLARYFAQRLVAYDFWDDAEMWMPIKWWGDRVRRFHETGEIELFGAHVPIEERAEDWQPIPRQMHIMELWRLLALLPRTYEDVCREWFLPTALGELASAPPVEQQS</sequence>
<name>A0ABT5WQ54_9SPHN</name>
<dbReference type="InterPro" id="IPR025375">
    <property type="entry name" value="DUF4365"/>
</dbReference>
<protein>
    <submittedName>
        <fullName evidence="2">DUF4365 domain-containing protein</fullName>
    </submittedName>
</protein>